<feature type="domain" description="Transcription regulator TrmB N-terminal" evidence="1">
    <location>
        <begin position="2"/>
        <end position="71"/>
    </location>
</feature>
<dbReference type="InterPro" id="IPR051797">
    <property type="entry name" value="TrmB-like"/>
</dbReference>
<dbReference type="InterPro" id="IPR002831">
    <property type="entry name" value="Tscrpt_reg_TrmB_N"/>
</dbReference>
<dbReference type="Gene3D" id="1.10.10.10">
    <property type="entry name" value="Winged helix-like DNA-binding domain superfamily/Winged helix DNA-binding domain"/>
    <property type="match status" value="1"/>
</dbReference>
<evidence type="ECO:0000313" key="3">
    <source>
        <dbReference type="Proteomes" id="UP001208017"/>
    </source>
</evidence>
<comment type="caution">
    <text evidence="2">The sequence shown here is derived from an EMBL/GenBank/DDBJ whole genome shotgun (WGS) entry which is preliminary data.</text>
</comment>
<evidence type="ECO:0000313" key="2">
    <source>
        <dbReference type="EMBL" id="MCX7571222.1"/>
    </source>
</evidence>
<dbReference type="RefSeq" id="WP_267152466.1">
    <property type="nucleotide sequence ID" value="NZ_JAPMLT010000009.1"/>
</dbReference>
<dbReference type="PANTHER" id="PTHR34293">
    <property type="entry name" value="HTH-TYPE TRANSCRIPTIONAL REGULATOR TRMBL2"/>
    <property type="match status" value="1"/>
</dbReference>
<name>A0ABT3X5U4_9BACL</name>
<accession>A0ABT3X5U4</accession>
<dbReference type="InterPro" id="IPR036388">
    <property type="entry name" value="WH-like_DNA-bd_sf"/>
</dbReference>
<dbReference type="InterPro" id="IPR036390">
    <property type="entry name" value="WH_DNA-bd_sf"/>
</dbReference>
<dbReference type="EMBL" id="JAPMLT010000009">
    <property type="protein sequence ID" value="MCX7571222.1"/>
    <property type="molecule type" value="Genomic_DNA"/>
</dbReference>
<dbReference type="Pfam" id="PF01978">
    <property type="entry name" value="TrmB"/>
    <property type="match status" value="1"/>
</dbReference>
<protein>
    <submittedName>
        <fullName evidence="2">TrmB family transcriptional regulator</fullName>
    </submittedName>
</protein>
<organism evidence="2 3">
    <name type="scientific">Tumebacillus lacus</name>
    <dbReference type="NCBI Taxonomy" id="2995335"/>
    <lineage>
        <taxon>Bacteria</taxon>
        <taxon>Bacillati</taxon>
        <taxon>Bacillota</taxon>
        <taxon>Bacilli</taxon>
        <taxon>Bacillales</taxon>
        <taxon>Alicyclobacillaceae</taxon>
        <taxon>Tumebacillus</taxon>
    </lineage>
</organism>
<sequence>MLTRFGFTDYENKVYETLHRIGVPMTGYALAKESSVPRGKIYEVLHRLVDKGIVLESMTGNKSEYQAVDVEIVINALTRTFFDNVKDLRDAYREERAEADDRVWMLKDDQSMLLTMEEWIKKATSSIRLSLWSDEYAAVLPLLEQKEREGVRVEALTLGELETTLSGLYTFPVPSKEQHSLERWRMLIVDESKMMLALFHGGEMKGMMTSAVPFVQFFIDFFYHDVALTEITNQYYDDVLVHNEKIRSLLIRLRY</sequence>
<dbReference type="Proteomes" id="UP001208017">
    <property type="component" value="Unassembled WGS sequence"/>
</dbReference>
<gene>
    <name evidence="2" type="ORF">OS242_14820</name>
</gene>
<reference evidence="2 3" key="1">
    <citation type="submission" date="2022-11" db="EMBL/GenBank/DDBJ databases">
        <title>Study of microbial diversity in lake waters.</title>
        <authorList>
            <person name="Zhang J."/>
        </authorList>
    </citation>
    <scope>NUCLEOTIDE SEQUENCE [LARGE SCALE GENOMIC DNA]</scope>
    <source>
        <strain evidence="2 3">DT12</strain>
    </source>
</reference>
<dbReference type="SUPFAM" id="SSF46785">
    <property type="entry name" value="Winged helix' DNA-binding domain"/>
    <property type="match status" value="1"/>
</dbReference>
<proteinExistence type="predicted"/>
<evidence type="ECO:0000259" key="1">
    <source>
        <dbReference type="Pfam" id="PF01978"/>
    </source>
</evidence>
<dbReference type="CDD" id="cd09124">
    <property type="entry name" value="PLDc_like_TrmB_middle"/>
    <property type="match status" value="1"/>
</dbReference>
<keyword evidence="3" id="KW-1185">Reference proteome</keyword>
<dbReference type="PANTHER" id="PTHR34293:SF1">
    <property type="entry name" value="HTH-TYPE TRANSCRIPTIONAL REGULATOR TRMBL2"/>
    <property type="match status" value="1"/>
</dbReference>